<dbReference type="EMBL" id="AP028907">
    <property type="protein sequence ID" value="BES81923.1"/>
    <property type="molecule type" value="Genomic_DNA"/>
</dbReference>
<evidence type="ECO:0000313" key="2">
    <source>
        <dbReference type="Proteomes" id="UP001341135"/>
    </source>
</evidence>
<dbReference type="Proteomes" id="UP001341135">
    <property type="component" value="Chromosome"/>
</dbReference>
<evidence type="ECO:0000313" key="1">
    <source>
        <dbReference type="EMBL" id="BES81923.1"/>
    </source>
</evidence>
<gene>
    <name evidence="1" type="ORF">PABY_14900</name>
</gene>
<proteinExistence type="predicted"/>
<name>A0ABN6ZTB2_9CREN</name>
<sequence>MHRVEAMDTGGRVLLFALPLVLAVAGLLLAYATTLAPGGGGGSAVGEASATSEPLEIEGGLGTVITSPGAMGEASLGRVRIRPLPGVGVAVIKAELEPVEELQKAFQSLQVVLSSVTARGEQEKAVLTLDRPAALITLDYSDFYATYAELTGKAYYEAREGVLFDNLPIMVHFEVKSVSGGPRLPAFIFEGYDGSTGVFRSRLVLDLALGTYRYEPAGSTPVEGRVLPVSNGTYLNSLFCGRGVVVLENTRPGENTTLCFKHEVHPQNGQPYNETMCFILEPVGGAGRDFLIAWEDSPEVITDCTKADMDGDEWIRVTLLDDMTVRIAVYRSKGGFKHVVRLGGTLLYEKPPYLPYQNFVESGNTIWYRVVDEVNGVKMPLLVSLG</sequence>
<dbReference type="RefSeq" id="WP_338248751.1">
    <property type="nucleotide sequence ID" value="NZ_AP028907.1"/>
</dbReference>
<keyword evidence="2" id="KW-1185">Reference proteome</keyword>
<accession>A0ABN6ZTB2</accession>
<organism evidence="1 2">
    <name type="scientific">Pyrodictium abyssi</name>
    <dbReference type="NCBI Taxonomy" id="54256"/>
    <lineage>
        <taxon>Archaea</taxon>
        <taxon>Thermoproteota</taxon>
        <taxon>Thermoprotei</taxon>
        <taxon>Desulfurococcales</taxon>
        <taxon>Pyrodictiaceae</taxon>
        <taxon>Pyrodictium</taxon>
    </lineage>
</organism>
<protein>
    <submittedName>
        <fullName evidence="1">Uncharacterized protein</fullName>
    </submittedName>
</protein>
<reference evidence="1 2" key="1">
    <citation type="submission" date="2023-09" db="EMBL/GenBank/DDBJ databases">
        <title>Pyrofollis japonicus gen. nov. sp. nov., a novel member of the family Pyrodictiaceae isolated from the Iheya North hydrothermal field.</title>
        <authorList>
            <person name="Miyazaki U."/>
            <person name="Sanari M."/>
            <person name="Tame A."/>
            <person name="Kitajima M."/>
            <person name="Okamoto A."/>
            <person name="Sawayama S."/>
            <person name="Miyazaki J."/>
            <person name="Takai K."/>
            <person name="Nakagawa S."/>
        </authorList>
    </citation>
    <scope>NUCLEOTIDE SEQUENCE [LARGE SCALE GENOMIC DNA]</scope>
    <source>
        <strain evidence="1 2">AV2</strain>
    </source>
</reference>
<dbReference type="GeneID" id="89289501"/>